<dbReference type="InterPro" id="IPR004808">
    <property type="entry name" value="AP_endonuc_1"/>
</dbReference>
<dbReference type="GO" id="GO:0046872">
    <property type="term" value="F:metal ion binding"/>
    <property type="evidence" value="ECO:0007669"/>
    <property type="project" value="UniProtKB-KW"/>
</dbReference>
<keyword evidence="5" id="KW-0464">Manganese</keyword>
<dbReference type="AlphaFoldDB" id="A0A432GUA5"/>
<accession>A0A432GUA5</accession>
<dbReference type="InterPro" id="IPR036691">
    <property type="entry name" value="Endo/exonu/phosph_ase_sf"/>
</dbReference>
<dbReference type="InterPro" id="IPR037493">
    <property type="entry name" value="ExoIII-like"/>
</dbReference>
<comment type="cofactor">
    <cofactor evidence="5">
        <name>Mg(2+)</name>
        <dbReference type="ChEBI" id="CHEBI:18420"/>
    </cofactor>
    <cofactor evidence="5">
        <name>Mn(2+)</name>
        <dbReference type="ChEBI" id="CHEBI:29035"/>
    </cofactor>
    <text evidence="5">Probably binds two magnesium or manganese ions per subunit.</text>
</comment>
<evidence type="ECO:0000256" key="5">
    <source>
        <dbReference type="PIRSR" id="PIRSR604808-2"/>
    </source>
</evidence>
<feature type="domain" description="Endonuclease/exonuclease/phosphatase" evidence="7">
    <location>
        <begin position="96"/>
        <end position="322"/>
    </location>
</feature>
<organism evidence="8 9">
    <name type="scientific">SAR324 cluster bacterium</name>
    <dbReference type="NCBI Taxonomy" id="2024889"/>
    <lineage>
        <taxon>Bacteria</taxon>
        <taxon>Deltaproteobacteria</taxon>
        <taxon>SAR324 cluster</taxon>
    </lineage>
</organism>
<dbReference type="NCBIfam" id="TIGR00195">
    <property type="entry name" value="exoDNase_III"/>
    <property type="match status" value="1"/>
</dbReference>
<evidence type="ECO:0000256" key="3">
    <source>
        <dbReference type="ARBA" id="ARBA00022801"/>
    </source>
</evidence>
<dbReference type="SUPFAM" id="SSF56219">
    <property type="entry name" value="DNase I-like"/>
    <property type="match status" value="1"/>
</dbReference>
<evidence type="ECO:0000256" key="2">
    <source>
        <dbReference type="ARBA" id="ARBA00022723"/>
    </source>
</evidence>
<gene>
    <name evidence="8" type="primary">xth</name>
    <name evidence="8" type="ORF">DSY96_01720</name>
</gene>
<comment type="similarity">
    <text evidence="1">Belongs to the DNA repair enzymes AP/ExoA family.</text>
</comment>
<dbReference type="EC" id="3.1.11.2" evidence="8"/>
<dbReference type="Proteomes" id="UP000287917">
    <property type="component" value="Unassembled WGS sequence"/>
</dbReference>
<feature type="binding site" evidence="5">
    <location>
        <position position="238"/>
    </location>
    <ligand>
        <name>Mg(2+)</name>
        <dbReference type="ChEBI" id="CHEBI:18420"/>
        <label>1</label>
    </ligand>
</feature>
<feature type="binding site" evidence="5">
    <location>
        <position position="240"/>
    </location>
    <ligand>
        <name>Mg(2+)</name>
        <dbReference type="ChEBI" id="CHEBI:18420"/>
        <label>1</label>
    </ligand>
</feature>
<evidence type="ECO:0000256" key="4">
    <source>
        <dbReference type="ARBA" id="ARBA00022842"/>
    </source>
</evidence>
<comment type="caution">
    <text evidence="8">The sequence shown here is derived from an EMBL/GenBank/DDBJ whole genome shotgun (WGS) entry which is preliminary data.</text>
</comment>
<dbReference type="CDD" id="cd09086">
    <property type="entry name" value="ExoIII-like_AP-endo"/>
    <property type="match status" value="1"/>
</dbReference>
<dbReference type="GO" id="GO:0003677">
    <property type="term" value="F:DNA binding"/>
    <property type="evidence" value="ECO:0007669"/>
    <property type="project" value="InterPro"/>
</dbReference>
<keyword evidence="2 5" id="KW-0479">Metal-binding</keyword>
<dbReference type="PROSITE" id="PS51435">
    <property type="entry name" value="AP_NUCLEASE_F1_4"/>
    <property type="match status" value="1"/>
</dbReference>
<evidence type="ECO:0000256" key="6">
    <source>
        <dbReference type="PIRSR" id="PIRSR604808-3"/>
    </source>
</evidence>
<keyword evidence="4 5" id="KW-0460">Magnesium</keyword>
<dbReference type="GO" id="GO:0006281">
    <property type="term" value="P:DNA repair"/>
    <property type="evidence" value="ECO:0007669"/>
    <property type="project" value="InterPro"/>
</dbReference>
<dbReference type="GO" id="GO:0004519">
    <property type="term" value="F:endonuclease activity"/>
    <property type="evidence" value="ECO:0007669"/>
    <property type="project" value="InterPro"/>
</dbReference>
<sequence>MISQESFGTLIPDPLNKKLQQDGVPFSELRQSSPASEKLVEQIYRFWRGGSIRVERNWNGILAEAEIVPYSNSACLLPDDQIFLETSTFRNLWKLATWNVNSIRTRLPLLLEWLEEHNPDVVCLQETKVEDQLFPVLELRQSGYECAFYGQKSYNGVAILSKHPIEDVKTGFRNGYDQDNARLIAATVSEVRVINVYVPQGQNTESEKFIYKLTFFEELIQEIKTENFADGLLAIMGDFNIAPKAEDVTNPEAMQNKVSFHPKEHELLAKLTDLGLDDLFRKFDTRPGQFSWWDFRTMGFERDEGMRIDYILGNSVLTSSCQACIIDRGAR</sequence>
<feature type="site" description="Interaction with DNA substrate" evidence="6">
    <location>
        <position position="309"/>
    </location>
</feature>
<feature type="site" description="Transition state stabilizer" evidence="6">
    <location>
        <position position="240"/>
    </location>
</feature>
<name>A0A432GUA5_9DELT</name>
<keyword evidence="3 8" id="KW-0378">Hydrolase</keyword>
<dbReference type="NCBIfam" id="TIGR00633">
    <property type="entry name" value="xth"/>
    <property type="match status" value="1"/>
</dbReference>
<dbReference type="PANTHER" id="PTHR43250:SF2">
    <property type="entry name" value="EXODEOXYRIBONUCLEASE III"/>
    <property type="match status" value="1"/>
</dbReference>
<dbReference type="Gene3D" id="3.60.10.10">
    <property type="entry name" value="Endonuclease/exonuclease/phosphatase"/>
    <property type="match status" value="1"/>
</dbReference>
<protein>
    <submittedName>
        <fullName evidence="8">Exodeoxyribonuclease III</fullName>
        <ecNumber evidence="8">3.1.11.2</ecNumber>
    </submittedName>
</protein>
<feature type="binding site" evidence="5">
    <location>
        <position position="126"/>
    </location>
    <ligand>
        <name>Mg(2+)</name>
        <dbReference type="ChEBI" id="CHEBI:18420"/>
        <label>1</label>
    </ligand>
</feature>
<dbReference type="PANTHER" id="PTHR43250">
    <property type="entry name" value="EXODEOXYRIBONUCLEASE III"/>
    <property type="match status" value="1"/>
</dbReference>
<proteinExistence type="inferred from homology"/>
<dbReference type="Pfam" id="PF03372">
    <property type="entry name" value="Exo_endo_phos"/>
    <property type="match status" value="1"/>
</dbReference>
<feature type="binding site" evidence="5">
    <location>
        <position position="99"/>
    </location>
    <ligand>
        <name>Mg(2+)</name>
        <dbReference type="ChEBI" id="CHEBI:18420"/>
        <label>1</label>
    </ligand>
</feature>
<dbReference type="EMBL" id="QNZK01000062">
    <property type="protein sequence ID" value="RTZ87140.1"/>
    <property type="molecule type" value="Genomic_DNA"/>
</dbReference>
<evidence type="ECO:0000313" key="8">
    <source>
        <dbReference type="EMBL" id="RTZ87140.1"/>
    </source>
</evidence>
<evidence type="ECO:0000256" key="1">
    <source>
        <dbReference type="ARBA" id="ARBA00007092"/>
    </source>
</evidence>
<dbReference type="InterPro" id="IPR020847">
    <property type="entry name" value="AP_endonuclease_F1_BS"/>
</dbReference>
<evidence type="ECO:0000259" key="7">
    <source>
        <dbReference type="Pfam" id="PF03372"/>
    </source>
</evidence>
<dbReference type="PROSITE" id="PS00726">
    <property type="entry name" value="AP_NUCLEASE_F1_1"/>
    <property type="match status" value="1"/>
</dbReference>
<evidence type="ECO:0000313" key="9">
    <source>
        <dbReference type="Proteomes" id="UP000287917"/>
    </source>
</evidence>
<dbReference type="InterPro" id="IPR005135">
    <property type="entry name" value="Endo/exonuclease/phosphatase"/>
</dbReference>
<dbReference type="GO" id="GO:0008311">
    <property type="term" value="F:double-stranded DNA 3'-5' DNA exonuclease activity"/>
    <property type="evidence" value="ECO:0007669"/>
    <property type="project" value="UniProtKB-EC"/>
</dbReference>
<reference evidence="8 9" key="1">
    <citation type="submission" date="2018-06" db="EMBL/GenBank/DDBJ databases">
        <title>Combined omics and stable isotope probing to characterize newly discovered Mariana Back-Arc vent microbial communities.</title>
        <authorList>
            <person name="Trembath-Reichert E."/>
            <person name="Huber J.A."/>
        </authorList>
    </citation>
    <scope>NUCLEOTIDE SEQUENCE [LARGE SCALE GENOMIC DNA]</scope>
    <source>
        <strain evidence="8">MAG 58</strain>
    </source>
</reference>
<feature type="non-terminal residue" evidence="8">
    <location>
        <position position="331"/>
    </location>
</feature>